<evidence type="ECO:0000313" key="2">
    <source>
        <dbReference type="Proteomes" id="UP001150238"/>
    </source>
</evidence>
<feature type="non-terminal residue" evidence="1">
    <location>
        <position position="167"/>
    </location>
</feature>
<sequence length="167" mass="18997">GLNPHQDTPVEVLHVCLLGVVKYFWRDAVARTKKDHDILIARLASFDTTGLGISPLAGRTLVTYAGSLTGRDFRAVVQVAPFVLHGLIMDDQLELWKSLSALCTLIWQPKINDIDQYLEELKKTIDHFLDCSCCLTSRWFNKPKFHVLLHLPDHIRRFGPTMLFATE</sequence>
<reference evidence="1" key="1">
    <citation type="submission" date="2022-08" db="EMBL/GenBank/DDBJ databases">
        <authorList>
            <consortium name="DOE Joint Genome Institute"/>
            <person name="Min B."/>
            <person name="Riley R."/>
            <person name="Sierra-Patev S."/>
            <person name="Naranjo-Ortiz M."/>
            <person name="Looney B."/>
            <person name="Konkel Z."/>
            <person name="Slot J.C."/>
            <person name="Sakamoto Y."/>
            <person name="Steenwyk J.L."/>
            <person name="Rokas A."/>
            <person name="Carro J."/>
            <person name="Camarero S."/>
            <person name="Ferreira P."/>
            <person name="Molpeceres G."/>
            <person name="Ruiz-Duenas F.J."/>
            <person name="Serrano A."/>
            <person name="Henrissat B."/>
            <person name="Drula E."/>
            <person name="Hughes K.W."/>
            <person name="Mata J.L."/>
            <person name="Ishikawa N.K."/>
            <person name="Vargas-Isla R."/>
            <person name="Ushijima S."/>
            <person name="Smith C.A."/>
            <person name="Ahrendt S."/>
            <person name="Andreopoulos W."/>
            <person name="He G."/>
            <person name="Labutti K."/>
            <person name="Lipzen A."/>
            <person name="Ng V."/>
            <person name="Sandor L."/>
            <person name="Barry K."/>
            <person name="Martinez A.T."/>
            <person name="Xiao Y."/>
            <person name="Gibbons J.G."/>
            <person name="Terashima K."/>
            <person name="Hibbett D.S."/>
            <person name="Grigoriev I.V."/>
        </authorList>
    </citation>
    <scope>NUCLEOTIDE SEQUENCE</scope>
    <source>
        <strain evidence="1">Sp2 HRB7682 ss15</strain>
    </source>
</reference>
<comment type="caution">
    <text evidence="1">The sequence shown here is derived from an EMBL/GenBank/DDBJ whole genome shotgun (WGS) entry which is preliminary data.</text>
</comment>
<dbReference type="PANTHER" id="PTHR31912">
    <property type="entry name" value="IP13529P"/>
    <property type="match status" value="1"/>
</dbReference>
<feature type="non-terminal residue" evidence="1">
    <location>
        <position position="1"/>
    </location>
</feature>
<gene>
    <name evidence="1" type="ORF">C8J55DRAFT_410230</name>
</gene>
<proteinExistence type="predicted"/>
<name>A0A9W8ZU97_9AGAR</name>
<dbReference type="EMBL" id="JANVFS010000048">
    <property type="protein sequence ID" value="KAJ4465772.1"/>
    <property type="molecule type" value="Genomic_DNA"/>
</dbReference>
<reference evidence="1" key="2">
    <citation type="journal article" date="2023" name="Proc. Natl. Acad. Sci. U.S.A.">
        <title>A global phylogenomic analysis of the shiitake genus Lentinula.</title>
        <authorList>
            <person name="Sierra-Patev S."/>
            <person name="Min B."/>
            <person name="Naranjo-Ortiz M."/>
            <person name="Looney B."/>
            <person name="Konkel Z."/>
            <person name="Slot J.C."/>
            <person name="Sakamoto Y."/>
            <person name="Steenwyk J.L."/>
            <person name="Rokas A."/>
            <person name="Carro J."/>
            <person name="Camarero S."/>
            <person name="Ferreira P."/>
            <person name="Molpeceres G."/>
            <person name="Ruiz-Duenas F.J."/>
            <person name="Serrano A."/>
            <person name="Henrissat B."/>
            <person name="Drula E."/>
            <person name="Hughes K.W."/>
            <person name="Mata J.L."/>
            <person name="Ishikawa N.K."/>
            <person name="Vargas-Isla R."/>
            <person name="Ushijima S."/>
            <person name="Smith C.A."/>
            <person name="Donoghue J."/>
            <person name="Ahrendt S."/>
            <person name="Andreopoulos W."/>
            <person name="He G."/>
            <person name="LaButti K."/>
            <person name="Lipzen A."/>
            <person name="Ng V."/>
            <person name="Riley R."/>
            <person name="Sandor L."/>
            <person name="Barry K."/>
            <person name="Martinez A.T."/>
            <person name="Xiao Y."/>
            <person name="Gibbons J.G."/>
            <person name="Terashima K."/>
            <person name="Grigoriev I.V."/>
            <person name="Hibbett D."/>
        </authorList>
    </citation>
    <scope>NUCLEOTIDE SEQUENCE</scope>
    <source>
        <strain evidence="1">Sp2 HRB7682 ss15</strain>
    </source>
</reference>
<dbReference type="AlphaFoldDB" id="A0A9W8ZU97"/>
<accession>A0A9W8ZU97</accession>
<dbReference type="Proteomes" id="UP001150238">
    <property type="component" value="Unassembled WGS sequence"/>
</dbReference>
<evidence type="ECO:0000313" key="1">
    <source>
        <dbReference type="EMBL" id="KAJ4465772.1"/>
    </source>
</evidence>
<dbReference type="PANTHER" id="PTHR31912:SF34">
    <property type="entry name" value="NOTOCHORD-RELATED PROTEIN"/>
    <property type="match status" value="1"/>
</dbReference>
<protein>
    <submittedName>
        <fullName evidence="1">Uncharacterized protein</fullName>
    </submittedName>
</protein>
<organism evidence="1 2">
    <name type="scientific">Lentinula lateritia</name>
    <dbReference type="NCBI Taxonomy" id="40482"/>
    <lineage>
        <taxon>Eukaryota</taxon>
        <taxon>Fungi</taxon>
        <taxon>Dikarya</taxon>
        <taxon>Basidiomycota</taxon>
        <taxon>Agaricomycotina</taxon>
        <taxon>Agaricomycetes</taxon>
        <taxon>Agaricomycetidae</taxon>
        <taxon>Agaricales</taxon>
        <taxon>Marasmiineae</taxon>
        <taxon>Omphalotaceae</taxon>
        <taxon>Lentinula</taxon>
    </lineage>
</organism>